<accession>A0ABT1RZI9</accession>
<proteinExistence type="predicted"/>
<dbReference type="InterPro" id="IPR007487">
    <property type="entry name" value="ABC_transpt-TYRBP-like"/>
</dbReference>
<keyword evidence="1" id="KW-0732">Signal</keyword>
<reference evidence="2 3" key="1">
    <citation type="submission" date="2022-06" db="EMBL/GenBank/DDBJ databases">
        <title>Isolation of gut microbiota from human fecal samples.</title>
        <authorList>
            <person name="Pamer E.G."/>
            <person name="Barat B."/>
            <person name="Waligurski E."/>
            <person name="Medina S."/>
            <person name="Paddock L."/>
            <person name="Mostad J."/>
        </authorList>
    </citation>
    <scope>NUCLEOTIDE SEQUENCE [LARGE SCALE GENOMIC DNA]</scope>
    <source>
        <strain evidence="2 3">DFI.9.73</strain>
    </source>
</reference>
<dbReference type="Gene3D" id="3.40.50.2300">
    <property type="match status" value="2"/>
</dbReference>
<dbReference type="PROSITE" id="PS51257">
    <property type="entry name" value="PROKAR_LIPOPROTEIN"/>
    <property type="match status" value="1"/>
</dbReference>
<sequence>MKKTVLTILSLALAVCLLAGCSNGVTSSVVSHLPSGTEPGKTEAQPYKIGLIQYMEHPSLDTIREAFMSRLEEWGYDETKVVIDYQNAGGENANVNTICQKFVGDKVDMIVAIATPAAQVAVSSTEGTDIKVLFAAVNDPQQDLGIKTPDKPEGNVTGTSDRIPVTSAIDLALKVDPDLKTFGMLYNSGESNSVNAAAEAKKYCEEKGIEVVDGTVSNSSEIQQVATTLCGKVDAIFTTTDNSIATSIGVVVDATRTAKVPWYVGADSMVQDGALAAIGIDYTELGAKNADMAVELIEGKPVSEVPVFFFETYQTYLNQNTLDALGITFPEDILKTANVFTDQPAT</sequence>
<feature type="signal peptide" evidence="1">
    <location>
        <begin position="1"/>
        <end position="24"/>
    </location>
</feature>
<organism evidence="2 3">
    <name type="scientific">Neglectibacter timonensis</name>
    <dbReference type="NCBI Taxonomy" id="1776382"/>
    <lineage>
        <taxon>Bacteria</taxon>
        <taxon>Bacillati</taxon>
        <taxon>Bacillota</taxon>
        <taxon>Clostridia</taxon>
        <taxon>Eubacteriales</taxon>
        <taxon>Oscillospiraceae</taxon>
        <taxon>Neglectibacter</taxon>
    </lineage>
</organism>
<dbReference type="EMBL" id="JANFZH010000017">
    <property type="protein sequence ID" value="MCQ4839998.1"/>
    <property type="molecule type" value="Genomic_DNA"/>
</dbReference>
<dbReference type="PANTHER" id="PTHR35271:SF1">
    <property type="entry name" value="ABC TRANSPORTER, SUBSTRATE-BINDING LIPOPROTEIN"/>
    <property type="match status" value="1"/>
</dbReference>
<name>A0ABT1RZI9_9FIRM</name>
<evidence type="ECO:0000313" key="3">
    <source>
        <dbReference type="Proteomes" id="UP001524473"/>
    </source>
</evidence>
<dbReference type="InterPro" id="IPR028082">
    <property type="entry name" value="Peripla_BP_I"/>
</dbReference>
<dbReference type="Pfam" id="PF04392">
    <property type="entry name" value="ABC_sub_bind"/>
    <property type="match status" value="1"/>
</dbReference>
<protein>
    <submittedName>
        <fullName evidence="2">ABC transporter substrate-binding protein</fullName>
    </submittedName>
</protein>
<gene>
    <name evidence="2" type="ORF">NE695_08725</name>
</gene>
<dbReference type="Proteomes" id="UP001524473">
    <property type="component" value="Unassembled WGS sequence"/>
</dbReference>
<dbReference type="PANTHER" id="PTHR35271">
    <property type="entry name" value="ABC TRANSPORTER, SUBSTRATE-BINDING LIPOPROTEIN-RELATED"/>
    <property type="match status" value="1"/>
</dbReference>
<comment type="caution">
    <text evidence="2">The sequence shown here is derived from an EMBL/GenBank/DDBJ whole genome shotgun (WGS) entry which is preliminary data.</text>
</comment>
<feature type="chain" id="PRO_5046467432" evidence="1">
    <location>
        <begin position="25"/>
        <end position="346"/>
    </location>
</feature>
<dbReference type="CDD" id="cd06325">
    <property type="entry name" value="PBP1_ABC_unchar_transporter"/>
    <property type="match status" value="1"/>
</dbReference>
<evidence type="ECO:0000256" key="1">
    <source>
        <dbReference type="SAM" id="SignalP"/>
    </source>
</evidence>
<dbReference type="RefSeq" id="WP_066861374.1">
    <property type="nucleotide sequence ID" value="NZ_CABKVV010000011.1"/>
</dbReference>
<keyword evidence="3" id="KW-1185">Reference proteome</keyword>
<dbReference type="SUPFAM" id="SSF53822">
    <property type="entry name" value="Periplasmic binding protein-like I"/>
    <property type="match status" value="1"/>
</dbReference>
<evidence type="ECO:0000313" key="2">
    <source>
        <dbReference type="EMBL" id="MCQ4839998.1"/>
    </source>
</evidence>
<dbReference type="GeneID" id="90531505"/>